<feature type="region of interest" description="Disordered" evidence="1">
    <location>
        <begin position="60"/>
        <end position="102"/>
    </location>
</feature>
<keyword evidence="3" id="KW-1185">Reference proteome</keyword>
<evidence type="ECO:0000313" key="2">
    <source>
        <dbReference type="EMBL" id="KRX04318.1"/>
    </source>
</evidence>
<dbReference type="Proteomes" id="UP000054937">
    <property type="component" value="Unassembled WGS sequence"/>
</dbReference>
<feature type="compositionally biased region" description="Polar residues" evidence="1">
    <location>
        <begin position="188"/>
        <end position="228"/>
    </location>
</feature>
<evidence type="ECO:0008006" key="4">
    <source>
        <dbReference type="Google" id="ProtNLM"/>
    </source>
</evidence>
<feature type="compositionally biased region" description="Low complexity" evidence="1">
    <location>
        <begin position="68"/>
        <end position="79"/>
    </location>
</feature>
<name>A0A0V0QPS2_PSEPJ</name>
<dbReference type="AlphaFoldDB" id="A0A0V0QPS2"/>
<accession>A0A0V0QPS2</accession>
<comment type="caution">
    <text evidence="2">The sequence shown here is derived from an EMBL/GenBank/DDBJ whole genome shotgun (WGS) entry which is preliminary data.</text>
</comment>
<dbReference type="InParanoid" id="A0A0V0QPS2"/>
<feature type="compositionally biased region" description="Polar residues" evidence="1">
    <location>
        <begin position="82"/>
        <end position="97"/>
    </location>
</feature>
<evidence type="ECO:0000313" key="3">
    <source>
        <dbReference type="Proteomes" id="UP000054937"/>
    </source>
</evidence>
<dbReference type="EMBL" id="LDAU01000119">
    <property type="protein sequence ID" value="KRX04318.1"/>
    <property type="molecule type" value="Genomic_DNA"/>
</dbReference>
<protein>
    <recommendedName>
        <fullName evidence="4">VWFA domain-containing protein</fullName>
    </recommendedName>
</protein>
<reference evidence="2 3" key="1">
    <citation type="journal article" date="2015" name="Sci. Rep.">
        <title>Genome of the facultative scuticociliatosis pathogen Pseudocohnilembus persalinus provides insight into its virulence through horizontal gene transfer.</title>
        <authorList>
            <person name="Xiong J."/>
            <person name="Wang G."/>
            <person name="Cheng J."/>
            <person name="Tian M."/>
            <person name="Pan X."/>
            <person name="Warren A."/>
            <person name="Jiang C."/>
            <person name="Yuan D."/>
            <person name="Miao W."/>
        </authorList>
    </citation>
    <scope>NUCLEOTIDE SEQUENCE [LARGE SCALE GENOMIC DNA]</scope>
    <source>
        <strain evidence="2">36N120E</strain>
    </source>
</reference>
<proteinExistence type="predicted"/>
<evidence type="ECO:0000256" key="1">
    <source>
        <dbReference type="SAM" id="MobiDB-lite"/>
    </source>
</evidence>
<feature type="compositionally biased region" description="Polar residues" evidence="1">
    <location>
        <begin position="236"/>
        <end position="250"/>
    </location>
</feature>
<sequence length="760" mass="87545">MSQDNTNSLRNQCNANKELDSGIPNKDYHNITINTSEKSPTRLYKFDSNHNNFVNQQNEDKKYDSQHSDNLLSSDSFDSPKNYKNMQKPSLMQNQNDNSKDNLSKMNIQENLMIEINKNQIKQEKQKQTKSNNINNKNIKNEENPPNNSRPSKGVMDPLMPEDIDFNLDLQSLTERNDIKALSHRKTASNQTEKLNYDQNANKQNTDQKNQSKSLIQKQLTQQQNPNKNFKYIVKPSQSSKNISKNPKTNQKYQEQILQFQKLQQIQLKEIQQKNKHIPQYLQQEQQLDLNNNEIWQEWENINKLKIQENFNIFKIPKIKQAPQNSTIIGVIDQSGSMQDCFQWLATEWNSQIKDKYEKTKCCIFHNLAYEAPSLQKQPEMGTTEVEAGFTLLNSVLMQQEVEDNITVIFVSDGQDNNQNTIFERLDKLIAYIPKYKKINFLTIGVGEQFPTYLAMQLRQMYHTGESTIPPVFLVHNQHIHENWKVTFKLVNKYLSHNSPIQTQQEIQSYPWTQPQHTHYENSYVFSNNMNQKTLKINTENQTENNLNNGNQMNAKIVNNINEIEIQPINKMQHLEILEIGSFMLSNIQLRNLKFNNPDATKREATIAYKILLNLKQNWWGKQRKKLEERMQIETLLNEIQSLIKDPDLKNSHLQGGENDRHLALKLAVGGIAAGIGLYWLSENYGTFANLMGGMNFAGDSCFGSCGIFDQCAQCIGCESCGQCCADIFSSGKDCISTGCVYICKAGEYLGGIICGILGE</sequence>
<feature type="region of interest" description="Disordered" evidence="1">
    <location>
        <begin position="122"/>
        <end position="161"/>
    </location>
</feature>
<feature type="region of interest" description="Disordered" evidence="1">
    <location>
        <begin position="181"/>
        <end position="250"/>
    </location>
</feature>
<organism evidence="2 3">
    <name type="scientific">Pseudocohnilembus persalinus</name>
    <name type="common">Ciliate</name>
    <dbReference type="NCBI Taxonomy" id="266149"/>
    <lineage>
        <taxon>Eukaryota</taxon>
        <taxon>Sar</taxon>
        <taxon>Alveolata</taxon>
        <taxon>Ciliophora</taxon>
        <taxon>Intramacronucleata</taxon>
        <taxon>Oligohymenophorea</taxon>
        <taxon>Scuticociliatia</taxon>
        <taxon>Philasterida</taxon>
        <taxon>Pseudocohnilembidae</taxon>
        <taxon>Pseudocohnilembus</taxon>
    </lineage>
</organism>
<gene>
    <name evidence="2" type="ORF">PPERSA_03558</name>
</gene>